<dbReference type="SUPFAM" id="SSF81301">
    <property type="entry name" value="Nucleotidyltransferase"/>
    <property type="match status" value="1"/>
</dbReference>
<dbReference type="Pfam" id="PF03828">
    <property type="entry name" value="PAP_assoc"/>
    <property type="match status" value="1"/>
</dbReference>
<proteinExistence type="predicted"/>
<evidence type="ECO:0000256" key="3">
    <source>
        <dbReference type="SAM" id="MobiDB-lite"/>
    </source>
</evidence>
<dbReference type="InterPro" id="IPR002058">
    <property type="entry name" value="PAP_assoc"/>
</dbReference>
<feature type="compositionally biased region" description="Basic residues" evidence="3">
    <location>
        <begin position="25"/>
        <end position="36"/>
    </location>
</feature>
<dbReference type="GO" id="GO:0043634">
    <property type="term" value="P:polyadenylation-dependent ncRNA catabolic process"/>
    <property type="evidence" value="ECO:0007669"/>
    <property type="project" value="TreeGrafter"/>
</dbReference>
<dbReference type="PANTHER" id="PTHR23092:SF15">
    <property type="entry name" value="INACTIVE NON-CANONICAL POLY(A) RNA POLYMERASE PROTEIN TRF4-2-RELATED"/>
    <property type="match status" value="1"/>
</dbReference>
<feature type="compositionally biased region" description="Basic and acidic residues" evidence="3">
    <location>
        <begin position="37"/>
        <end position="58"/>
    </location>
</feature>
<feature type="compositionally biased region" description="Low complexity" evidence="3">
    <location>
        <begin position="11"/>
        <end position="22"/>
    </location>
</feature>
<evidence type="ECO:0000313" key="6">
    <source>
        <dbReference type="Proteomes" id="UP001295684"/>
    </source>
</evidence>
<keyword evidence="1" id="KW-0479">Metal-binding</keyword>
<evidence type="ECO:0000313" key="5">
    <source>
        <dbReference type="EMBL" id="CAI2370498.1"/>
    </source>
</evidence>
<organism evidence="5 6">
    <name type="scientific">Euplotes crassus</name>
    <dbReference type="NCBI Taxonomy" id="5936"/>
    <lineage>
        <taxon>Eukaryota</taxon>
        <taxon>Sar</taxon>
        <taxon>Alveolata</taxon>
        <taxon>Ciliophora</taxon>
        <taxon>Intramacronucleata</taxon>
        <taxon>Spirotrichea</taxon>
        <taxon>Hypotrichia</taxon>
        <taxon>Euplotida</taxon>
        <taxon>Euplotidae</taxon>
        <taxon>Moneuplotes</taxon>
    </lineage>
</organism>
<dbReference type="GO" id="GO:0031123">
    <property type="term" value="P:RNA 3'-end processing"/>
    <property type="evidence" value="ECO:0007669"/>
    <property type="project" value="TreeGrafter"/>
</dbReference>
<gene>
    <name evidence="5" type="ORF">ECRASSUSDP1_LOCUS11811</name>
</gene>
<dbReference type="InterPro" id="IPR045862">
    <property type="entry name" value="Trf4-like"/>
</dbReference>
<dbReference type="AlphaFoldDB" id="A0AAD1XFN8"/>
<feature type="domain" description="PAP-associated" evidence="4">
    <location>
        <begin position="315"/>
        <end position="372"/>
    </location>
</feature>
<sequence length="418" mass="48052">MSNFPLKPPNSSDHSSSYSSQSPNKKAKKKHKKKMRKQEERERVKKSREEMEQERKEVEENLVAHEMLSRSEEFAPEKIGMLEKYCKVHYKAKKEGVEEEELSEGETLKYEVGDKSWSALWGASPDDDALTKLHNEIIGFLRICGPTLRNINLRKKIFFFTKMFVKEVLPDCVIKVSGSTAIMTYLTRSPIDVVLFFPNKTSSEAKNAQLLVEASKKEDWIYTCTLINGKIKNSKLVVNICFNKGAAITVIPVFKKFLLFYPELKYLLVVIKAFLKTRGLHLAYRGGMSSFVLTILIISYLQQIKKENFDRDILLSEHLFSFFHLYGVKFNYDDLGISIRGAGEYFLRSSRDWVSKDKFHSTTLCVENPQDISIDVGKGVYKIYQVRNAFESAYEYMRLSGPGKDSLLKDIIGDLTTI</sequence>
<dbReference type="GO" id="GO:1990817">
    <property type="term" value="F:poly(A) RNA polymerase activity"/>
    <property type="evidence" value="ECO:0007669"/>
    <property type="project" value="InterPro"/>
</dbReference>
<feature type="region of interest" description="Disordered" evidence="3">
    <location>
        <begin position="1"/>
        <end position="58"/>
    </location>
</feature>
<dbReference type="InterPro" id="IPR043519">
    <property type="entry name" value="NT_sf"/>
</dbReference>
<evidence type="ECO:0000256" key="1">
    <source>
        <dbReference type="ARBA" id="ARBA00022723"/>
    </source>
</evidence>
<comment type="caution">
    <text evidence="5">The sequence shown here is derived from an EMBL/GenBank/DDBJ whole genome shotgun (WGS) entry which is preliminary data.</text>
</comment>
<evidence type="ECO:0000259" key="4">
    <source>
        <dbReference type="Pfam" id="PF03828"/>
    </source>
</evidence>
<dbReference type="Proteomes" id="UP001295684">
    <property type="component" value="Unassembled WGS sequence"/>
</dbReference>
<dbReference type="Gene3D" id="1.10.1410.10">
    <property type="match status" value="1"/>
</dbReference>
<accession>A0AAD1XFN8</accession>
<dbReference type="EMBL" id="CAMPGE010011681">
    <property type="protein sequence ID" value="CAI2370498.1"/>
    <property type="molecule type" value="Genomic_DNA"/>
</dbReference>
<dbReference type="PANTHER" id="PTHR23092">
    <property type="entry name" value="POLY(A) RNA POLYMERASE"/>
    <property type="match status" value="1"/>
</dbReference>
<keyword evidence="6" id="KW-1185">Reference proteome</keyword>
<reference evidence="5" key="1">
    <citation type="submission" date="2023-07" db="EMBL/GenBank/DDBJ databases">
        <authorList>
            <consortium name="AG Swart"/>
            <person name="Singh M."/>
            <person name="Singh A."/>
            <person name="Seah K."/>
            <person name="Emmerich C."/>
        </authorList>
    </citation>
    <scope>NUCLEOTIDE SEQUENCE</scope>
    <source>
        <strain evidence="5">DP1</strain>
    </source>
</reference>
<dbReference type="GO" id="GO:0031499">
    <property type="term" value="C:TRAMP complex"/>
    <property type="evidence" value="ECO:0007669"/>
    <property type="project" value="TreeGrafter"/>
</dbReference>
<dbReference type="SUPFAM" id="SSF81631">
    <property type="entry name" value="PAP/OAS1 substrate-binding domain"/>
    <property type="match status" value="1"/>
</dbReference>
<dbReference type="GO" id="GO:0005730">
    <property type="term" value="C:nucleolus"/>
    <property type="evidence" value="ECO:0007669"/>
    <property type="project" value="TreeGrafter"/>
</dbReference>
<evidence type="ECO:0000256" key="2">
    <source>
        <dbReference type="ARBA" id="ARBA00022842"/>
    </source>
</evidence>
<name>A0AAD1XFN8_EUPCR</name>
<protein>
    <recommendedName>
        <fullName evidence="4">PAP-associated domain-containing protein</fullName>
    </recommendedName>
</protein>
<dbReference type="GO" id="GO:0046872">
    <property type="term" value="F:metal ion binding"/>
    <property type="evidence" value="ECO:0007669"/>
    <property type="project" value="UniProtKB-KW"/>
</dbReference>
<keyword evidence="2" id="KW-0460">Magnesium</keyword>
<dbReference type="Gene3D" id="3.30.460.10">
    <property type="entry name" value="Beta Polymerase, domain 2"/>
    <property type="match status" value="1"/>
</dbReference>
<dbReference type="GO" id="GO:0003729">
    <property type="term" value="F:mRNA binding"/>
    <property type="evidence" value="ECO:0007669"/>
    <property type="project" value="TreeGrafter"/>
</dbReference>